<dbReference type="Proteomes" id="UP000572680">
    <property type="component" value="Unassembled WGS sequence"/>
</dbReference>
<dbReference type="EMBL" id="JACJIA010000001">
    <property type="protein sequence ID" value="MBA8949202.1"/>
    <property type="molecule type" value="Genomic_DNA"/>
</dbReference>
<dbReference type="GO" id="GO:0016491">
    <property type="term" value="F:oxidoreductase activity"/>
    <property type="evidence" value="ECO:0007669"/>
    <property type="project" value="UniProtKB-KW"/>
</dbReference>
<accession>A0A7W3LJJ5</accession>
<dbReference type="Gene3D" id="3.40.50.720">
    <property type="entry name" value="NAD(P)-binding Rossmann-like Domain"/>
    <property type="match status" value="1"/>
</dbReference>
<dbReference type="SUPFAM" id="SSF51735">
    <property type="entry name" value="NAD(P)-binding Rossmann-fold domains"/>
    <property type="match status" value="1"/>
</dbReference>
<dbReference type="Pfam" id="PF03807">
    <property type="entry name" value="F420_oxidored"/>
    <property type="match status" value="1"/>
</dbReference>
<evidence type="ECO:0000313" key="4">
    <source>
        <dbReference type="Proteomes" id="UP000572680"/>
    </source>
</evidence>
<feature type="domain" description="Pyrroline-5-carboxylate reductase catalytic N-terminal" evidence="2">
    <location>
        <begin position="2"/>
        <end position="90"/>
    </location>
</feature>
<dbReference type="PANTHER" id="PTHR14239:SF10">
    <property type="entry name" value="REDUCTASE"/>
    <property type="match status" value="1"/>
</dbReference>
<comment type="caution">
    <text evidence="3">The sequence shown here is derived from an EMBL/GenBank/DDBJ whole genome shotgun (WGS) entry which is preliminary data.</text>
</comment>
<evidence type="ECO:0000259" key="2">
    <source>
        <dbReference type="Pfam" id="PF03807"/>
    </source>
</evidence>
<evidence type="ECO:0000313" key="3">
    <source>
        <dbReference type="EMBL" id="MBA8949202.1"/>
    </source>
</evidence>
<dbReference type="AlphaFoldDB" id="A0A7W3LJJ5"/>
<dbReference type="InterPro" id="IPR051267">
    <property type="entry name" value="STEAP_metalloreductase"/>
</dbReference>
<dbReference type="RefSeq" id="WP_182841690.1">
    <property type="nucleotide sequence ID" value="NZ_BAAALP010000003.1"/>
</dbReference>
<protein>
    <recommendedName>
        <fullName evidence="2">Pyrroline-5-carboxylate reductase catalytic N-terminal domain-containing protein</fullName>
    </recommendedName>
</protein>
<organism evidence="3 4">
    <name type="scientific">Actinomadura namibiensis</name>
    <dbReference type="NCBI Taxonomy" id="182080"/>
    <lineage>
        <taxon>Bacteria</taxon>
        <taxon>Bacillati</taxon>
        <taxon>Actinomycetota</taxon>
        <taxon>Actinomycetes</taxon>
        <taxon>Streptosporangiales</taxon>
        <taxon>Thermomonosporaceae</taxon>
        <taxon>Actinomadura</taxon>
    </lineage>
</organism>
<keyword evidence="1" id="KW-0560">Oxidoreductase</keyword>
<dbReference type="InterPro" id="IPR028939">
    <property type="entry name" value="P5C_Rdtase_cat_N"/>
</dbReference>
<dbReference type="InterPro" id="IPR036291">
    <property type="entry name" value="NAD(P)-bd_dom_sf"/>
</dbReference>
<dbReference type="PANTHER" id="PTHR14239">
    <property type="entry name" value="DUDULIN-RELATED"/>
    <property type="match status" value="1"/>
</dbReference>
<sequence length="216" mass="21721">MRIGTFGAGNMAEALTAHWVRAGHEVMIGARSPEKARAAAGRVGARAGGLREAARFGEVILLALPHDAAVATVRAAGPLDGRVLVDCTNPIVPPAFTLATGHGPAAAERIAAAAPAAHVVKAFNLCHEGIWRMTPPVFDGRPLGVPVCGDDPGAVATAGRLVRDAGAVPLPGGGLARAGLLEATAAFVIGLWFAGADPAAMLPPVEIAMGGEPHVV</sequence>
<evidence type="ECO:0000256" key="1">
    <source>
        <dbReference type="ARBA" id="ARBA00023002"/>
    </source>
</evidence>
<reference evidence="3 4" key="1">
    <citation type="submission" date="2020-08" db="EMBL/GenBank/DDBJ databases">
        <title>Genomic Encyclopedia of Type Strains, Phase IV (KMG-IV): sequencing the most valuable type-strain genomes for metagenomic binning, comparative biology and taxonomic classification.</title>
        <authorList>
            <person name="Goeker M."/>
        </authorList>
    </citation>
    <scope>NUCLEOTIDE SEQUENCE [LARGE SCALE GENOMIC DNA]</scope>
    <source>
        <strain evidence="3 4">DSM 44197</strain>
    </source>
</reference>
<proteinExistence type="predicted"/>
<keyword evidence="4" id="KW-1185">Reference proteome</keyword>
<gene>
    <name evidence="3" type="ORF">HNR61_000800</name>
</gene>
<name>A0A7W3LJJ5_ACTNM</name>